<dbReference type="EMBL" id="CP011971">
    <property type="protein sequence ID" value="AMN48079.1"/>
    <property type="molecule type" value="Genomic_DNA"/>
</dbReference>
<organism evidence="1 2">
    <name type="scientific">Steroidobacter denitrificans</name>
    <dbReference type="NCBI Taxonomy" id="465721"/>
    <lineage>
        <taxon>Bacteria</taxon>
        <taxon>Pseudomonadati</taxon>
        <taxon>Pseudomonadota</taxon>
        <taxon>Gammaproteobacteria</taxon>
        <taxon>Steroidobacterales</taxon>
        <taxon>Steroidobacteraceae</taxon>
        <taxon>Steroidobacter</taxon>
    </lineage>
</organism>
<gene>
    <name evidence="1" type="ORF">ACG33_13405</name>
</gene>
<accession>A0A127FE52</accession>
<dbReference type="AlphaFoldDB" id="A0A127FE52"/>
<evidence type="ECO:0000313" key="2">
    <source>
        <dbReference type="Proteomes" id="UP000070250"/>
    </source>
</evidence>
<keyword evidence="2" id="KW-1185">Reference proteome</keyword>
<dbReference type="Proteomes" id="UP000070250">
    <property type="component" value="Chromosome"/>
</dbReference>
<dbReference type="RefSeq" id="WP_066921951.1">
    <property type="nucleotide sequence ID" value="NZ_CP011971.1"/>
</dbReference>
<name>A0A127FE52_STEDE</name>
<protein>
    <submittedName>
        <fullName evidence="1">Uncharacterized protein</fullName>
    </submittedName>
</protein>
<dbReference type="KEGG" id="sdf:ACG33_13405"/>
<evidence type="ECO:0000313" key="1">
    <source>
        <dbReference type="EMBL" id="AMN48079.1"/>
    </source>
</evidence>
<reference evidence="1 2" key="1">
    <citation type="submission" date="2015-06" db="EMBL/GenBank/DDBJ databases">
        <title>A Comprehensive Approach to Explore the Metabolic and Phylogenetic Diversity of Bacterial Steroid Degradation in the Environment: Testosterone as an Example.</title>
        <authorList>
            <person name="Yang F.-C."/>
            <person name="Chen Y.-L."/>
            <person name="Yu C.-P."/>
            <person name="Tang S.-L."/>
            <person name="Wang P.-H."/>
            <person name="Ismail W."/>
            <person name="Wang C.-H."/>
            <person name="Yang C.-Y."/>
            <person name="Chiang Y.-R."/>
        </authorList>
    </citation>
    <scope>NUCLEOTIDE SEQUENCE [LARGE SCALE GENOMIC DNA]</scope>
    <source>
        <strain evidence="1 2">DSM 18526</strain>
    </source>
</reference>
<sequence length="110" mass="12363">MGFFINSGINNYIKRRRTLLDAQVKVLQSEHRFLKYDSWLDCSDVHAFTRQYLDREVRTNPSALLGRLSPAAQAAMLNAVNASYTLAQEHITWIGAAFSGQAENSAQNSN</sequence>
<dbReference type="STRING" id="465721.ACG33_13405"/>
<proteinExistence type="predicted"/>